<evidence type="ECO:0000313" key="2">
    <source>
        <dbReference type="EMBL" id="WND03452.1"/>
    </source>
</evidence>
<evidence type="ECO:0000256" key="1">
    <source>
        <dbReference type="SAM" id="Phobius"/>
    </source>
</evidence>
<feature type="transmembrane region" description="Helical" evidence="1">
    <location>
        <begin position="65"/>
        <end position="85"/>
    </location>
</feature>
<feature type="transmembrane region" description="Helical" evidence="1">
    <location>
        <begin position="97"/>
        <end position="118"/>
    </location>
</feature>
<dbReference type="InterPro" id="IPR018750">
    <property type="entry name" value="DUF2306_membrane"/>
</dbReference>
<feature type="transmembrane region" description="Helical" evidence="1">
    <location>
        <begin position="130"/>
        <end position="149"/>
    </location>
</feature>
<dbReference type="EMBL" id="CP123872">
    <property type="protein sequence ID" value="WND03452.1"/>
    <property type="molecule type" value="Genomic_DNA"/>
</dbReference>
<dbReference type="Pfam" id="PF10067">
    <property type="entry name" value="DUF2306"/>
    <property type="match status" value="1"/>
</dbReference>
<organism evidence="2 3">
    <name type="scientific">Temperatibacter marinus</name>
    <dbReference type="NCBI Taxonomy" id="1456591"/>
    <lineage>
        <taxon>Bacteria</taxon>
        <taxon>Pseudomonadati</taxon>
        <taxon>Pseudomonadota</taxon>
        <taxon>Alphaproteobacteria</taxon>
        <taxon>Kordiimonadales</taxon>
        <taxon>Temperatibacteraceae</taxon>
        <taxon>Temperatibacter</taxon>
    </lineage>
</organism>
<dbReference type="RefSeq" id="WP_310799305.1">
    <property type="nucleotide sequence ID" value="NZ_CP123872.1"/>
</dbReference>
<sequence>MFDFSPFGWVHLSGVAFSYIAAWFVFVFPKAGPHHKLWGKIYAVSMLLAALSGFGMYEFNGGFNIFHFFSIVSIVSVSRGWWSIVQYQKTKSPRALANHYFNMCYSFMGLNLAALAQSLRIGSYSSLTDYVITVCLVYIPAVSFSVWLIQSKLMPRMIRTIVMPSPREDPFP</sequence>
<keyword evidence="1" id="KW-0472">Membrane</keyword>
<reference evidence="2" key="1">
    <citation type="submission" date="2023-04" db="EMBL/GenBank/DDBJ databases">
        <title>Complete genome sequence of Temperatibacter marinus.</title>
        <authorList>
            <person name="Rong J.-C."/>
            <person name="Yi M.-L."/>
            <person name="Zhao Q."/>
        </authorList>
    </citation>
    <scope>NUCLEOTIDE SEQUENCE</scope>
    <source>
        <strain evidence="2">NBRC 110045</strain>
    </source>
</reference>
<feature type="transmembrane region" description="Helical" evidence="1">
    <location>
        <begin position="6"/>
        <end position="29"/>
    </location>
</feature>
<keyword evidence="1" id="KW-1133">Transmembrane helix</keyword>
<keyword evidence="1" id="KW-0812">Transmembrane</keyword>
<dbReference type="Proteomes" id="UP001268683">
    <property type="component" value="Chromosome"/>
</dbReference>
<name>A0AA52EDH3_9PROT</name>
<keyword evidence="3" id="KW-1185">Reference proteome</keyword>
<accession>A0AA52EDH3</accession>
<evidence type="ECO:0000313" key="3">
    <source>
        <dbReference type="Proteomes" id="UP001268683"/>
    </source>
</evidence>
<dbReference type="AlphaFoldDB" id="A0AA52EDH3"/>
<gene>
    <name evidence="2" type="ORF">QGN29_03585</name>
</gene>
<proteinExistence type="predicted"/>
<dbReference type="KEGG" id="tmk:QGN29_03585"/>
<protein>
    <submittedName>
        <fullName evidence="2">DUF2306 domain-containing protein</fullName>
    </submittedName>
</protein>